<accession>A0A7C1SPV1</accession>
<proteinExistence type="inferred from homology"/>
<comment type="caution">
    <text evidence="7">The sequence shown here is derived from an EMBL/GenBank/DDBJ whole genome shotgun (WGS) entry which is preliminary data.</text>
</comment>
<evidence type="ECO:0000256" key="2">
    <source>
        <dbReference type="ARBA" id="ARBA00012150"/>
    </source>
</evidence>
<dbReference type="InterPro" id="IPR020456">
    <property type="entry name" value="Acylphosphatase"/>
</dbReference>
<name>A0A7C1SPV1_UNCW3</name>
<dbReference type="SUPFAM" id="SSF54975">
    <property type="entry name" value="Acylphosphatase/BLUF domain-like"/>
    <property type="match status" value="1"/>
</dbReference>
<comment type="catalytic activity">
    <reaction evidence="3 4">
        <text>an acyl phosphate + H2O = a carboxylate + phosphate + H(+)</text>
        <dbReference type="Rhea" id="RHEA:14965"/>
        <dbReference type="ChEBI" id="CHEBI:15377"/>
        <dbReference type="ChEBI" id="CHEBI:15378"/>
        <dbReference type="ChEBI" id="CHEBI:29067"/>
        <dbReference type="ChEBI" id="CHEBI:43474"/>
        <dbReference type="ChEBI" id="CHEBI:59918"/>
        <dbReference type="EC" id="3.6.1.7"/>
    </reaction>
</comment>
<dbReference type="Pfam" id="PF00708">
    <property type="entry name" value="Acylphosphatase"/>
    <property type="match status" value="1"/>
</dbReference>
<dbReference type="PANTHER" id="PTHR47268">
    <property type="entry name" value="ACYLPHOSPHATASE"/>
    <property type="match status" value="1"/>
</dbReference>
<dbReference type="InterPro" id="IPR017968">
    <property type="entry name" value="Acylphosphatase_CS"/>
</dbReference>
<dbReference type="PROSITE" id="PS51160">
    <property type="entry name" value="ACYLPHOSPHATASE_3"/>
    <property type="match status" value="1"/>
</dbReference>
<dbReference type="AlphaFoldDB" id="A0A7C1SPV1"/>
<comment type="similarity">
    <text evidence="1 5">Belongs to the acylphosphatase family.</text>
</comment>
<protein>
    <recommendedName>
        <fullName evidence="2 4">acylphosphatase</fullName>
        <ecNumber evidence="2 4">3.6.1.7</ecNumber>
    </recommendedName>
</protein>
<dbReference type="EC" id="3.6.1.7" evidence="2 4"/>
<dbReference type="PROSITE" id="PS00150">
    <property type="entry name" value="ACYLPHOSPHATASE_1"/>
    <property type="match status" value="1"/>
</dbReference>
<evidence type="ECO:0000256" key="4">
    <source>
        <dbReference type="PROSITE-ProRule" id="PRU00520"/>
    </source>
</evidence>
<dbReference type="InterPro" id="IPR036046">
    <property type="entry name" value="Acylphosphatase-like_dom_sf"/>
</dbReference>
<feature type="domain" description="Acylphosphatase-like" evidence="6">
    <location>
        <begin position="9"/>
        <end position="96"/>
    </location>
</feature>
<feature type="active site" evidence="4">
    <location>
        <position position="24"/>
    </location>
</feature>
<evidence type="ECO:0000256" key="5">
    <source>
        <dbReference type="RuleBase" id="RU004168"/>
    </source>
</evidence>
<dbReference type="InterPro" id="IPR001792">
    <property type="entry name" value="Acylphosphatase-like_dom"/>
</dbReference>
<dbReference type="GO" id="GO:0003998">
    <property type="term" value="F:acylphosphatase activity"/>
    <property type="evidence" value="ECO:0007669"/>
    <property type="project" value="UniProtKB-EC"/>
</dbReference>
<gene>
    <name evidence="7" type="ORF">ENP94_00015</name>
    <name evidence="8" type="ORF">ENS16_06845</name>
</gene>
<evidence type="ECO:0000313" key="7">
    <source>
        <dbReference type="EMBL" id="HEA86389.1"/>
    </source>
</evidence>
<dbReference type="PRINTS" id="PR00112">
    <property type="entry name" value="ACYLPHPHTASE"/>
</dbReference>
<organism evidence="7">
    <name type="scientific">candidate division WOR-3 bacterium</name>
    <dbReference type="NCBI Taxonomy" id="2052148"/>
    <lineage>
        <taxon>Bacteria</taxon>
        <taxon>Bacteria division WOR-3</taxon>
    </lineage>
</organism>
<evidence type="ECO:0000256" key="1">
    <source>
        <dbReference type="ARBA" id="ARBA00005614"/>
    </source>
</evidence>
<evidence type="ECO:0000313" key="8">
    <source>
        <dbReference type="EMBL" id="HFJ54385.1"/>
    </source>
</evidence>
<dbReference type="EMBL" id="DSLG01000001">
    <property type="protein sequence ID" value="HEA86389.1"/>
    <property type="molecule type" value="Genomic_DNA"/>
</dbReference>
<reference evidence="7" key="1">
    <citation type="journal article" date="2020" name="mSystems">
        <title>Genome- and Community-Level Interaction Insights into Carbon Utilization and Element Cycling Functions of Hydrothermarchaeota in Hydrothermal Sediment.</title>
        <authorList>
            <person name="Zhou Z."/>
            <person name="Liu Y."/>
            <person name="Xu W."/>
            <person name="Pan J."/>
            <person name="Luo Z.H."/>
            <person name="Li M."/>
        </authorList>
    </citation>
    <scope>NUCLEOTIDE SEQUENCE [LARGE SCALE GENOMIC DNA]</scope>
    <source>
        <strain evidence="7">SpSt-265</strain>
        <strain evidence="8">SpSt-465</strain>
    </source>
</reference>
<dbReference type="Gene3D" id="3.30.70.100">
    <property type="match status" value="1"/>
</dbReference>
<evidence type="ECO:0000259" key="6">
    <source>
        <dbReference type="PROSITE" id="PS51160"/>
    </source>
</evidence>
<evidence type="ECO:0000256" key="3">
    <source>
        <dbReference type="ARBA" id="ARBA00047645"/>
    </source>
</evidence>
<feature type="active site" evidence="4">
    <location>
        <position position="42"/>
    </location>
</feature>
<dbReference type="PANTHER" id="PTHR47268:SF4">
    <property type="entry name" value="ACYLPHOSPHATASE"/>
    <property type="match status" value="1"/>
</dbReference>
<keyword evidence="4" id="KW-0378">Hydrolase</keyword>
<sequence length="97" mass="10883">MSATGNKASLTAYVSGRVQGVFFRMFVLKEARALGLTGRVRNLPDGRVEVNAEGERAKLEQLVQKLHQGPPGAIVESVNTEWGEYLHEYDDFQIDYR</sequence>
<dbReference type="EMBL" id="DSTU01000008">
    <property type="protein sequence ID" value="HFJ54385.1"/>
    <property type="molecule type" value="Genomic_DNA"/>
</dbReference>